<dbReference type="Proteomes" id="UP000013827">
    <property type="component" value="Unassembled WGS sequence"/>
</dbReference>
<reference evidence="1" key="2">
    <citation type="submission" date="2024-10" db="UniProtKB">
        <authorList>
            <consortium name="EnsemblProtists"/>
        </authorList>
    </citation>
    <scope>IDENTIFICATION</scope>
</reference>
<dbReference type="PaxDb" id="2903-EOD19141"/>
<evidence type="ECO:0000313" key="2">
    <source>
        <dbReference type="Proteomes" id="UP000013827"/>
    </source>
</evidence>
<name>A0A0D3J7R3_EMIH1</name>
<dbReference type="RefSeq" id="XP_005771570.1">
    <property type="nucleotide sequence ID" value="XM_005771513.1"/>
</dbReference>
<sequence>MAKQMGAYDSGFLGAGGSPRSTMDALYDIFDELAEEPNDLEPLDAVGLASALEEEEPGPEDTSLAEAVEAILAIDKIMNDLRINALDLSSLRSVRRVLVRARDALLQFSPQHLVGAARAYTVAGRPVPALLEVLVAQYQKPLASCHPPPSPCAPGCANLPIANLAAAMDLNRREAQLHEGWQTKPFAVQPSARPTVVVVPVDVSRYARI</sequence>
<dbReference type="EnsemblProtists" id="EOD19141">
    <property type="protein sequence ID" value="EOD19141"/>
    <property type="gene ID" value="EMIHUDRAFT_243200"/>
</dbReference>
<dbReference type="KEGG" id="ehx:EMIHUDRAFT_209140"/>
<evidence type="ECO:0000313" key="1">
    <source>
        <dbReference type="EnsemblProtists" id="EOD19548"/>
    </source>
</evidence>
<dbReference type="GeneID" id="17264711"/>
<dbReference type="KEGG" id="ehx:EMIHUDRAFT_243200"/>
<reference evidence="2" key="1">
    <citation type="journal article" date="2013" name="Nature">
        <title>Pan genome of the phytoplankton Emiliania underpins its global distribution.</title>
        <authorList>
            <person name="Read B.A."/>
            <person name="Kegel J."/>
            <person name="Klute M.J."/>
            <person name="Kuo A."/>
            <person name="Lefebvre S.C."/>
            <person name="Maumus F."/>
            <person name="Mayer C."/>
            <person name="Miller J."/>
            <person name="Monier A."/>
            <person name="Salamov A."/>
            <person name="Young J."/>
            <person name="Aguilar M."/>
            <person name="Claverie J.M."/>
            <person name="Frickenhaus S."/>
            <person name="Gonzalez K."/>
            <person name="Herman E.K."/>
            <person name="Lin Y.C."/>
            <person name="Napier J."/>
            <person name="Ogata H."/>
            <person name="Sarno A.F."/>
            <person name="Shmutz J."/>
            <person name="Schroeder D."/>
            <person name="de Vargas C."/>
            <person name="Verret F."/>
            <person name="von Dassow P."/>
            <person name="Valentin K."/>
            <person name="Van de Peer Y."/>
            <person name="Wheeler G."/>
            <person name="Dacks J.B."/>
            <person name="Delwiche C.F."/>
            <person name="Dyhrman S.T."/>
            <person name="Glockner G."/>
            <person name="John U."/>
            <person name="Richards T."/>
            <person name="Worden A.Z."/>
            <person name="Zhang X."/>
            <person name="Grigoriev I.V."/>
            <person name="Allen A.E."/>
            <person name="Bidle K."/>
            <person name="Borodovsky M."/>
            <person name="Bowler C."/>
            <person name="Brownlee C."/>
            <person name="Cock J.M."/>
            <person name="Elias M."/>
            <person name="Gladyshev V.N."/>
            <person name="Groth M."/>
            <person name="Guda C."/>
            <person name="Hadaegh A."/>
            <person name="Iglesias-Rodriguez M.D."/>
            <person name="Jenkins J."/>
            <person name="Jones B.M."/>
            <person name="Lawson T."/>
            <person name="Leese F."/>
            <person name="Lindquist E."/>
            <person name="Lobanov A."/>
            <person name="Lomsadze A."/>
            <person name="Malik S.B."/>
            <person name="Marsh M.E."/>
            <person name="Mackinder L."/>
            <person name="Mock T."/>
            <person name="Mueller-Roeber B."/>
            <person name="Pagarete A."/>
            <person name="Parker M."/>
            <person name="Probert I."/>
            <person name="Quesneville H."/>
            <person name="Raines C."/>
            <person name="Rensing S.A."/>
            <person name="Riano-Pachon D.M."/>
            <person name="Richier S."/>
            <person name="Rokitta S."/>
            <person name="Shiraiwa Y."/>
            <person name="Soanes D.M."/>
            <person name="van der Giezen M."/>
            <person name="Wahlund T.M."/>
            <person name="Williams B."/>
            <person name="Wilson W."/>
            <person name="Wolfe G."/>
            <person name="Wurch L.L."/>
        </authorList>
    </citation>
    <scope>NUCLEOTIDE SEQUENCE</scope>
</reference>
<keyword evidence="2" id="KW-1185">Reference proteome</keyword>
<organism evidence="1 2">
    <name type="scientific">Emiliania huxleyi (strain CCMP1516)</name>
    <dbReference type="NCBI Taxonomy" id="280463"/>
    <lineage>
        <taxon>Eukaryota</taxon>
        <taxon>Haptista</taxon>
        <taxon>Haptophyta</taxon>
        <taxon>Prymnesiophyceae</taxon>
        <taxon>Isochrysidales</taxon>
        <taxon>Noelaerhabdaceae</taxon>
        <taxon>Emiliania</taxon>
    </lineage>
</organism>
<dbReference type="EnsemblProtists" id="EOD19548">
    <property type="protein sequence ID" value="EOD19548"/>
    <property type="gene ID" value="EMIHUDRAFT_209140"/>
</dbReference>
<protein>
    <submittedName>
        <fullName evidence="1">Uncharacterized protein</fullName>
    </submittedName>
</protein>
<dbReference type="RefSeq" id="XP_005771977.1">
    <property type="nucleotide sequence ID" value="XM_005771920.1"/>
</dbReference>
<proteinExistence type="predicted"/>
<dbReference type="HOGENOM" id="CLU_1252644_0_0_1"/>
<accession>A0A0D3J7R3</accession>
<dbReference type="AlphaFoldDB" id="A0A0D3J7R3"/>
<dbReference type="GeneID" id="17265049"/>